<evidence type="ECO:0000256" key="3">
    <source>
        <dbReference type="PROSITE-ProRule" id="PRU01248"/>
    </source>
</evidence>
<dbReference type="PATRIC" id="fig|1434119.4.peg.2594"/>
<dbReference type="PROSITE" id="PS51898">
    <property type="entry name" value="TYR_RECOMBINASE"/>
    <property type="match status" value="1"/>
</dbReference>
<dbReference type="InterPro" id="IPR050090">
    <property type="entry name" value="Tyrosine_recombinase_XerCD"/>
</dbReference>
<name>A0A0E3LAV8_9EURY</name>
<dbReference type="HOGENOM" id="CLU_027562_2_2_2"/>
<dbReference type="Gene3D" id="1.10.443.10">
    <property type="entry name" value="Intergrase catalytic core"/>
    <property type="match status" value="1"/>
</dbReference>
<dbReference type="PANTHER" id="PTHR30349:SF87">
    <property type="entry name" value="TRANSPOSASE A"/>
    <property type="match status" value="1"/>
</dbReference>
<organism evidence="6 7">
    <name type="scientific">Methanosarcina siciliae HI350</name>
    <dbReference type="NCBI Taxonomy" id="1434119"/>
    <lineage>
        <taxon>Archaea</taxon>
        <taxon>Methanobacteriati</taxon>
        <taxon>Methanobacteriota</taxon>
        <taxon>Stenosarchaea group</taxon>
        <taxon>Methanomicrobia</taxon>
        <taxon>Methanosarcinales</taxon>
        <taxon>Methanosarcinaceae</taxon>
        <taxon>Methanosarcina</taxon>
    </lineage>
</organism>
<dbReference type="InterPro" id="IPR010998">
    <property type="entry name" value="Integrase_recombinase_N"/>
</dbReference>
<dbReference type="Pfam" id="PF00589">
    <property type="entry name" value="Phage_integrase"/>
    <property type="match status" value="1"/>
</dbReference>
<dbReference type="EMBL" id="CP009507">
    <property type="protein sequence ID" value="AKB32696.1"/>
    <property type="molecule type" value="Genomic_DNA"/>
</dbReference>
<accession>A0A0E3LAV8</accession>
<dbReference type="SUPFAM" id="SSF56349">
    <property type="entry name" value="DNA breaking-rejoining enzymes"/>
    <property type="match status" value="1"/>
</dbReference>
<dbReference type="PANTHER" id="PTHR30349">
    <property type="entry name" value="PHAGE INTEGRASE-RELATED"/>
    <property type="match status" value="1"/>
</dbReference>
<dbReference type="GO" id="GO:0015074">
    <property type="term" value="P:DNA integration"/>
    <property type="evidence" value="ECO:0007669"/>
    <property type="project" value="InterPro"/>
</dbReference>
<evidence type="ECO:0000313" key="6">
    <source>
        <dbReference type="EMBL" id="AKB32696.1"/>
    </source>
</evidence>
<feature type="domain" description="Core-binding (CB)" evidence="5">
    <location>
        <begin position="10"/>
        <end position="90"/>
    </location>
</feature>
<dbReference type="CDD" id="cd00397">
    <property type="entry name" value="DNA_BRE_C"/>
    <property type="match status" value="1"/>
</dbReference>
<dbReference type="AlphaFoldDB" id="A0A0E3LAV8"/>
<evidence type="ECO:0000313" key="7">
    <source>
        <dbReference type="Proteomes" id="UP000033092"/>
    </source>
</evidence>
<feature type="domain" description="Tyr recombinase" evidence="4">
    <location>
        <begin position="109"/>
        <end position="310"/>
    </location>
</feature>
<dbReference type="RefSeq" id="WP_148705428.1">
    <property type="nucleotide sequence ID" value="NZ_CP009507.1"/>
</dbReference>
<dbReference type="PROSITE" id="PS51900">
    <property type="entry name" value="CB"/>
    <property type="match status" value="1"/>
</dbReference>
<dbReference type="GO" id="GO:0003677">
    <property type="term" value="F:DNA binding"/>
    <property type="evidence" value="ECO:0007669"/>
    <property type="project" value="UniProtKB-UniRule"/>
</dbReference>
<dbReference type="GO" id="GO:0006310">
    <property type="term" value="P:DNA recombination"/>
    <property type="evidence" value="ECO:0007669"/>
    <property type="project" value="UniProtKB-KW"/>
</dbReference>
<evidence type="ECO:0000259" key="5">
    <source>
        <dbReference type="PROSITE" id="PS51900"/>
    </source>
</evidence>
<evidence type="ECO:0008006" key="8">
    <source>
        <dbReference type="Google" id="ProtNLM"/>
    </source>
</evidence>
<dbReference type="InterPro" id="IPR002104">
    <property type="entry name" value="Integrase_catalytic"/>
</dbReference>
<dbReference type="InterPro" id="IPR011010">
    <property type="entry name" value="DNA_brk_join_enz"/>
</dbReference>
<reference evidence="6 7" key="1">
    <citation type="submission" date="2014-07" db="EMBL/GenBank/DDBJ databases">
        <title>Methanogenic archaea and the global carbon cycle.</title>
        <authorList>
            <person name="Henriksen J.R."/>
            <person name="Luke J."/>
            <person name="Reinhart S."/>
            <person name="Benedict M.N."/>
            <person name="Youngblut N.D."/>
            <person name="Metcalf M.E."/>
            <person name="Whitaker R.J."/>
            <person name="Metcalf W.W."/>
        </authorList>
    </citation>
    <scope>NUCLEOTIDE SEQUENCE [LARGE SCALE GENOMIC DNA]</scope>
    <source>
        <strain evidence="6 7">HI350</strain>
    </source>
</reference>
<dbReference type="Gene3D" id="1.10.150.130">
    <property type="match status" value="1"/>
</dbReference>
<keyword evidence="2" id="KW-0233">DNA recombination</keyword>
<dbReference type="InterPro" id="IPR044068">
    <property type="entry name" value="CB"/>
</dbReference>
<evidence type="ECO:0000259" key="4">
    <source>
        <dbReference type="PROSITE" id="PS51898"/>
    </source>
</evidence>
<sequence length="396" mass="46164">MRKLAEINEPNTKTVADYVRSRRLIGRAERTIIGETWNMKPFFCWLEDRPVQDLTRGDIEDWILYRKERVNQTTLHNGVLTLRTFFNWLKPDNDFFVNIKTRQPKNKLPVNQILTEDDVYRMRNSALNQREKALIMVLWDSGVRKGELLNMNIGDIQFEFEGIPEDVLDMKADLEEAGEPVKAKVIVRGKTGERVIILGKSVEDLRLWINNHPYKDDDNAPLWITERQYKGKYRRLNEQTIINMLKARASKAKIKKNVYPHAFRHGRLTYLARHGVMEMTLRIFAGWEKTSNMPATYVHLAAADMEKAVRKADGYTVREDERERDVLKPIICPRCDKLNPVGSKYCNRCNTILSSKFENEVQEDKNIISQLLTKFNDPKILEQLLTLAAQQAETKA</sequence>
<dbReference type="GeneID" id="41606074"/>
<dbReference type="KEGG" id="msz:MSSIH_2006"/>
<keyword evidence="1 3" id="KW-0238">DNA-binding</keyword>
<dbReference type="Proteomes" id="UP000033092">
    <property type="component" value="Chromosome"/>
</dbReference>
<evidence type="ECO:0000256" key="2">
    <source>
        <dbReference type="ARBA" id="ARBA00023172"/>
    </source>
</evidence>
<gene>
    <name evidence="6" type="ORF">MSSIH_2006</name>
</gene>
<protein>
    <recommendedName>
        <fullName evidence="8">Integrase</fullName>
    </recommendedName>
</protein>
<proteinExistence type="predicted"/>
<evidence type="ECO:0000256" key="1">
    <source>
        <dbReference type="ARBA" id="ARBA00023125"/>
    </source>
</evidence>
<dbReference type="InterPro" id="IPR013762">
    <property type="entry name" value="Integrase-like_cat_sf"/>
</dbReference>